<reference evidence="2" key="1">
    <citation type="submission" date="2023-05" db="EMBL/GenBank/DDBJ databases">
        <authorList>
            <person name="Stuckert A."/>
        </authorList>
    </citation>
    <scope>NUCLEOTIDE SEQUENCE</scope>
</reference>
<dbReference type="Proteomes" id="UP001162483">
    <property type="component" value="Unassembled WGS sequence"/>
</dbReference>
<gene>
    <name evidence="2" type="ORF">SPARVUS_LOCUS7020493</name>
</gene>
<sequence length="74" mass="8394">GLSPHLYLSHVILLKTLLFSSSITFSNSSFFFINNCIVSLDLSLLCTCSRSYISFNNLSFLSPFFFVPIAMRFL</sequence>
<keyword evidence="1" id="KW-1133">Transmembrane helix</keyword>
<evidence type="ECO:0000313" key="3">
    <source>
        <dbReference type="Proteomes" id="UP001162483"/>
    </source>
</evidence>
<organism evidence="2 3">
    <name type="scientific">Staurois parvus</name>
    <dbReference type="NCBI Taxonomy" id="386267"/>
    <lineage>
        <taxon>Eukaryota</taxon>
        <taxon>Metazoa</taxon>
        <taxon>Chordata</taxon>
        <taxon>Craniata</taxon>
        <taxon>Vertebrata</taxon>
        <taxon>Euteleostomi</taxon>
        <taxon>Amphibia</taxon>
        <taxon>Batrachia</taxon>
        <taxon>Anura</taxon>
        <taxon>Neobatrachia</taxon>
        <taxon>Ranoidea</taxon>
        <taxon>Ranidae</taxon>
        <taxon>Staurois</taxon>
    </lineage>
</organism>
<accession>A0ABN9DFG8</accession>
<evidence type="ECO:0000313" key="2">
    <source>
        <dbReference type="EMBL" id="CAI9569926.1"/>
    </source>
</evidence>
<keyword evidence="1" id="KW-0812">Transmembrane</keyword>
<dbReference type="EMBL" id="CATNWA010014281">
    <property type="protein sequence ID" value="CAI9569926.1"/>
    <property type="molecule type" value="Genomic_DNA"/>
</dbReference>
<keyword evidence="1" id="KW-0472">Membrane</keyword>
<feature type="transmembrane region" description="Helical" evidence="1">
    <location>
        <begin position="53"/>
        <end position="71"/>
    </location>
</feature>
<proteinExistence type="predicted"/>
<feature type="non-terminal residue" evidence="2">
    <location>
        <position position="1"/>
    </location>
</feature>
<protein>
    <submittedName>
        <fullName evidence="2">Uncharacterized protein</fullName>
    </submittedName>
</protein>
<name>A0ABN9DFG8_9NEOB</name>
<evidence type="ECO:0000256" key="1">
    <source>
        <dbReference type="SAM" id="Phobius"/>
    </source>
</evidence>
<feature type="transmembrane region" description="Helical" evidence="1">
    <location>
        <begin position="12"/>
        <end position="33"/>
    </location>
</feature>
<comment type="caution">
    <text evidence="2">The sequence shown here is derived from an EMBL/GenBank/DDBJ whole genome shotgun (WGS) entry which is preliminary data.</text>
</comment>
<keyword evidence="3" id="KW-1185">Reference proteome</keyword>